<evidence type="ECO:0000313" key="1">
    <source>
        <dbReference type="WBParaSite" id="MCU_011773-RA"/>
    </source>
</evidence>
<name>A0A5K3G0R8_MESCO</name>
<accession>A0A5K3G0R8</accession>
<organism evidence="1">
    <name type="scientific">Mesocestoides corti</name>
    <name type="common">Flatworm</name>
    <dbReference type="NCBI Taxonomy" id="53468"/>
    <lineage>
        <taxon>Eukaryota</taxon>
        <taxon>Metazoa</taxon>
        <taxon>Spiralia</taxon>
        <taxon>Lophotrochozoa</taxon>
        <taxon>Platyhelminthes</taxon>
        <taxon>Cestoda</taxon>
        <taxon>Eucestoda</taxon>
        <taxon>Cyclophyllidea</taxon>
        <taxon>Mesocestoididae</taxon>
        <taxon>Mesocestoides</taxon>
    </lineage>
</organism>
<sequence length="85" mass="9381">MCLIKRTGKNLNDRPYRSGVSCSECSEGLSCRRNQCFRQSPVKMYSHSPVAVDSAQSPKPTTSLSEEVSIVIILNMFILLLCLAA</sequence>
<proteinExistence type="predicted"/>
<dbReference type="AlphaFoldDB" id="A0A5K3G0R8"/>
<reference evidence="1" key="1">
    <citation type="submission" date="2019-11" db="UniProtKB">
        <authorList>
            <consortium name="WormBaseParasite"/>
        </authorList>
    </citation>
    <scope>IDENTIFICATION</scope>
</reference>
<dbReference type="WBParaSite" id="MCU_011773-RA">
    <property type="protein sequence ID" value="MCU_011773-RA"/>
    <property type="gene ID" value="MCU_011773"/>
</dbReference>
<protein>
    <submittedName>
        <fullName evidence="1">UPAR/Ly6 domain-containing protein</fullName>
    </submittedName>
</protein>